<dbReference type="GO" id="GO:0005634">
    <property type="term" value="C:nucleus"/>
    <property type="evidence" value="ECO:0007669"/>
    <property type="project" value="TreeGrafter"/>
</dbReference>
<protein>
    <submittedName>
        <fullName evidence="3">CIC11C00000005335</fullName>
    </submittedName>
</protein>
<evidence type="ECO:0000313" key="3">
    <source>
        <dbReference type="EMBL" id="SGZ58282.1"/>
    </source>
</evidence>
<dbReference type="Proteomes" id="UP000182259">
    <property type="component" value="Chromosome VI"/>
</dbReference>
<dbReference type="EMBL" id="LT635769">
    <property type="protein sequence ID" value="SGZ58282.1"/>
    <property type="molecule type" value="Genomic_DNA"/>
</dbReference>
<dbReference type="GO" id="GO:0000981">
    <property type="term" value="F:DNA-binding transcription factor activity, RNA polymerase II-specific"/>
    <property type="evidence" value="ECO:0007669"/>
    <property type="project" value="InterPro"/>
</dbReference>
<dbReference type="Gene3D" id="4.10.240.10">
    <property type="entry name" value="Zn(2)-C6 fungal-type DNA-binding domain"/>
    <property type="match status" value="1"/>
</dbReference>
<feature type="domain" description="Zn(2)-C6 fungal-type" evidence="2">
    <location>
        <begin position="21"/>
        <end position="49"/>
    </location>
</feature>
<dbReference type="AlphaFoldDB" id="A0A1L0C633"/>
<evidence type="ECO:0000259" key="2">
    <source>
        <dbReference type="PROSITE" id="PS50048"/>
    </source>
</evidence>
<dbReference type="PROSITE" id="PS50048">
    <property type="entry name" value="ZN2_CY6_FUNGAL_2"/>
    <property type="match status" value="1"/>
</dbReference>
<accession>A0A1L0C633</accession>
<evidence type="ECO:0000256" key="1">
    <source>
        <dbReference type="ARBA" id="ARBA00023242"/>
    </source>
</evidence>
<dbReference type="GO" id="GO:0000976">
    <property type="term" value="F:transcription cis-regulatory region binding"/>
    <property type="evidence" value="ECO:0007669"/>
    <property type="project" value="TreeGrafter"/>
</dbReference>
<dbReference type="SUPFAM" id="SSF57701">
    <property type="entry name" value="Zn2/Cys6 DNA-binding domain"/>
    <property type="match status" value="1"/>
</dbReference>
<organism evidence="3 4">
    <name type="scientific">Sungouiella intermedia</name>
    <dbReference type="NCBI Taxonomy" id="45354"/>
    <lineage>
        <taxon>Eukaryota</taxon>
        <taxon>Fungi</taxon>
        <taxon>Dikarya</taxon>
        <taxon>Ascomycota</taxon>
        <taxon>Saccharomycotina</taxon>
        <taxon>Pichiomycetes</taxon>
        <taxon>Metschnikowiaceae</taxon>
        <taxon>Sungouiella</taxon>
    </lineage>
</organism>
<dbReference type="PANTHER" id="PTHR37534:SF2">
    <property type="entry name" value="N-ACETYLTRANSFERASE DOMAIN-CONTAINING PROTEIN"/>
    <property type="match status" value="1"/>
</dbReference>
<dbReference type="GO" id="GO:0045944">
    <property type="term" value="P:positive regulation of transcription by RNA polymerase II"/>
    <property type="evidence" value="ECO:0007669"/>
    <property type="project" value="TreeGrafter"/>
</dbReference>
<keyword evidence="1" id="KW-0539">Nucleus</keyword>
<proteinExistence type="predicted"/>
<dbReference type="Pfam" id="PF00172">
    <property type="entry name" value="Zn_clus"/>
    <property type="match status" value="1"/>
</dbReference>
<name>A0A1L0C633_9ASCO</name>
<gene>
    <name evidence="3" type="ORF">SAMEA4029009_CIC11G00000005335</name>
</gene>
<dbReference type="PANTHER" id="PTHR37534">
    <property type="entry name" value="TRANSCRIPTIONAL ACTIVATOR PROTEIN UGA3"/>
    <property type="match status" value="1"/>
</dbReference>
<dbReference type="PROSITE" id="PS00463">
    <property type="entry name" value="ZN2_CY6_FUNGAL_1"/>
    <property type="match status" value="1"/>
</dbReference>
<sequence length="592" mass="68302">MGRRKPQEHQLRAKRSRTRSGCFTCRDRHMKCDEQLPVCQNCINSKRKCYRGIRLNFTQYTIYDPHKSLSAAGLSRPPKFFRLLDQLIAVLAQYKDGRNSYRKYLHLHNPEDLEEAELRHLQDMSSNRSASTPTTVHPVVYNTDPIHEVVDPGINDAWFFHQGAEPVNFSENTILESFDIKNLLMNPVSLGMMPSVSEGPAMNTTFEPMVDFSSQKKSDPQQTRDFSSVSDPGLVSTPFDSYAFVKLIQDQRYYWILDLFNEIDVWKSIIPSYCVRIVQAESDEKFRKRNPSFLLDCLMDCKEFTSMDRVLHNARQQLNHWKEFDHRDVTATSFKGFEQVLLSIVLILLSMILQVVKPTFLLTESFNMVLANQGKMIRKVVARYERFPEALVKTMAGSLMSTASLQAIVILRFLLKKHLQKIDMSLNSRLLPVPFDGEDVLRSTISYDSHASYELGEFFTLTPFEVGQVATKFQDFDINEIHKGKPSDAAKLRNFFWSLVEFENFGGKGDMDFLDSLQPQDVTPDKDTNSWALRPSDKCIALNILAAYLQSTRSEYAPLQNTKLHEIFNKINTSTTKEKANWTSYFRWTLDN</sequence>
<dbReference type="InterPro" id="IPR001138">
    <property type="entry name" value="Zn2Cys6_DnaBD"/>
</dbReference>
<dbReference type="GO" id="GO:0008270">
    <property type="term" value="F:zinc ion binding"/>
    <property type="evidence" value="ECO:0007669"/>
    <property type="project" value="InterPro"/>
</dbReference>
<dbReference type="InterPro" id="IPR036864">
    <property type="entry name" value="Zn2-C6_fun-type_DNA-bd_sf"/>
</dbReference>
<evidence type="ECO:0000313" key="4">
    <source>
        <dbReference type="Proteomes" id="UP000182259"/>
    </source>
</evidence>
<reference evidence="3 4" key="1">
    <citation type="submission" date="2016-10" db="EMBL/GenBank/DDBJ databases">
        <authorList>
            <person name="de Groot N.N."/>
        </authorList>
    </citation>
    <scope>NUCLEOTIDE SEQUENCE [LARGE SCALE GENOMIC DNA]</scope>
    <source>
        <strain evidence="3 4">PYCC 4715</strain>
    </source>
</reference>
<dbReference type="CDD" id="cd00067">
    <property type="entry name" value="GAL4"/>
    <property type="match status" value="1"/>
</dbReference>
<dbReference type="SMART" id="SM00066">
    <property type="entry name" value="GAL4"/>
    <property type="match status" value="1"/>
</dbReference>